<dbReference type="PRINTS" id="PR00080">
    <property type="entry name" value="SDRFAMILY"/>
</dbReference>
<dbReference type="SUPFAM" id="SSF51735">
    <property type="entry name" value="NAD(P)-binding Rossmann-fold domains"/>
    <property type="match status" value="1"/>
</dbReference>
<dbReference type="Gene3D" id="3.40.50.720">
    <property type="entry name" value="NAD(P)-binding Rossmann-like Domain"/>
    <property type="match status" value="1"/>
</dbReference>
<comment type="similarity">
    <text evidence="1 3">Belongs to the short-chain dehydrogenases/reductases (SDR) family.</text>
</comment>
<dbReference type="SMART" id="SM00822">
    <property type="entry name" value="PKS_KR"/>
    <property type="match status" value="1"/>
</dbReference>
<protein>
    <recommendedName>
        <fullName evidence="4">Ketoreductase domain-containing protein</fullName>
    </recommendedName>
</protein>
<dbReference type="Pfam" id="PF00106">
    <property type="entry name" value="adh_short"/>
    <property type="match status" value="1"/>
</dbReference>
<dbReference type="OrthoDB" id="9810734at2"/>
<dbReference type="PANTHER" id="PTHR42901:SF1">
    <property type="entry name" value="ALCOHOL DEHYDROGENASE"/>
    <property type="match status" value="1"/>
</dbReference>
<feature type="domain" description="Ketoreductase" evidence="4">
    <location>
        <begin position="4"/>
        <end position="183"/>
    </location>
</feature>
<evidence type="ECO:0000256" key="3">
    <source>
        <dbReference type="RuleBase" id="RU000363"/>
    </source>
</evidence>
<keyword evidence="6" id="KW-1185">Reference proteome</keyword>
<dbReference type="GO" id="GO:0016491">
    <property type="term" value="F:oxidoreductase activity"/>
    <property type="evidence" value="ECO:0007669"/>
    <property type="project" value="UniProtKB-KW"/>
</dbReference>
<reference evidence="5 6" key="1">
    <citation type="submission" date="2017-10" db="EMBL/GenBank/DDBJ databases">
        <title>Sequencing the genomes of 1000 actinobacteria strains.</title>
        <authorList>
            <person name="Klenk H.-P."/>
        </authorList>
    </citation>
    <scope>NUCLEOTIDE SEQUENCE [LARGE SCALE GENOMIC DNA]</scope>
    <source>
        <strain evidence="5 6">DSM 15597</strain>
    </source>
</reference>
<name>A0A2A9CX97_9ACTN</name>
<dbReference type="InterPro" id="IPR057326">
    <property type="entry name" value="KR_dom"/>
</dbReference>
<dbReference type="PRINTS" id="PR00081">
    <property type="entry name" value="GDHRDH"/>
</dbReference>
<proteinExistence type="inferred from homology"/>
<organism evidence="5 6">
    <name type="scientific">Propionicimonas paludicola</name>
    <dbReference type="NCBI Taxonomy" id="185243"/>
    <lineage>
        <taxon>Bacteria</taxon>
        <taxon>Bacillati</taxon>
        <taxon>Actinomycetota</taxon>
        <taxon>Actinomycetes</taxon>
        <taxon>Propionibacteriales</taxon>
        <taxon>Nocardioidaceae</taxon>
        <taxon>Propionicimonas</taxon>
    </lineage>
</organism>
<evidence type="ECO:0000313" key="6">
    <source>
        <dbReference type="Proteomes" id="UP000226079"/>
    </source>
</evidence>
<dbReference type="InterPro" id="IPR002347">
    <property type="entry name" value="SDR_fam"/>
</dbReference>
<dbReference type="InterPro" id="IPR036291">
    <property type="entry name" value="NAD(P)-bd_dom_sf"/>
</dbReference>
<gene>
    <name evidence="5" type="ORF">ATK74_2866</name>
</gene>
<dbReference type="EMBL" id="PDJC01000001">
    <property type="protein sequence ID" value="PFG18282.1"/>
    <property type="molecule type" value="Genomic_DNA"/>
</dbReference>
<evidence type="ECO:0000313" key="5">
    <source>
        <dbReference type="EMBL" id="PFG18282.1"/>
    </source>
</evidence>
<dbReference type="Proteomes" id="UP000226079">
    <property type="component" value="Unassembled WGS sequence"/>
</dbReference>
<accession>A0A2A9CX97</accession>
<evidence type="ECO:0000256" key="2">
    <source>
        <dbReference type="ARBA" id="ARBA00023002"/>
    </source>
</evidence>
<dbReference type="RefSeq" id="WP_098461652.1">
    <property type="nucleotide sequence ID" value="NZ_PDJC01000001.1"/>
</dbReference>
<sequence length="258" mass="27157">MGRPIALVTGASSGFGAGFARRFAAEGYDLVLVARREDRLRALADELAGLGATGHVLPADLSTPDGIAGLLTQLSEQRLRIDALVNNAGFGTYGIFVEQDPARIAEEIAVNVTALTMLTRALLPQLLAAPAGILLNVSSTASYQPGPNISVYAATKAYVRFLTEAIWQESKGTPLRVLNIAPGPSQTEFFAVAGSDAFNVGQQITTEDVVSLAFSELAKGAKRPSRIVGRGNAFQAMAARFAPTKLTLSVADKQLGRE</sequence>
<keyword evidence="2" id="KW-0560">Oxidoreductase</keyword>
<dbReference type="PIRSF" id="PIRSF000126">
    <property type="entry name" value="11-beta-HSD1"/>
    <property type="match status" value="1"/>
</dbReference>
<dbReference type="AlphaFoldDB" id="A0A2A9CX97"/>
<dbReference type="PANTHER" id="PTHR42901">
    <property type="entry name" value="ALCOHOL DEHYDROGENASE"/>
    <property type="match status" value="1"/>
</dbReference>
<comment type="caution">
    <text evidence="5">The sequence shown here is derived from an EMBL/GenBank/DDBJ whole genome shotgun (WGS) entry which is preliminary data.</text>
</comment>
<evidence type="ECO:0000259" key="4">
    <source>
        <dbReference type="SMART" id="SM00822"/>
    </source>
</evidence>
<evidence type="ECO:0000256" key="1">
    <source>
        <dbReference type="ARBA" id="ARBA00006484"/>
    </source>
</evidence>